<reference evidence="1 2" key="1">
    <citation type="submission" date="2018-08" db="EMBL/GenBank/DDBJ databases">
        <title>Chitinophaga sp. K20C18050901, a novel bacterium isolated from forest soil.</title>
        <authorList>
            <person name="Wang C."/>
        </authorList>
    </citation>
    <scope>NUCLEOTIDE SEQUENCE [LARGE SCALE GENOMIC DNA]</scope>
    <source>
        <strain evidence="1 2">K20C18050901</strain>
    </source>
</reference>
<evidence type="ECO:0000313" key="2">
    <source>
        <dbReference type="Proteomes" id="UP000261174"/>
    </source>
</evidence>
<dbReference type="Pfam" id="PF14114">
    <property type="entry name" value="DUF4286"/>
    <property type="match status" value="1"/>
</dbReference>
<dbReference type="AlphaFoldDB" id="A0A3E1P6P4"/>
<dbReference type="EMBL" id="QTJV01000002">
    <property type="protein sequence ID" value="RFM35688.1"/>
    <property type="molecule type" value="Genomic_DNA"/>
</dbReference>
<keyword evidence="2" id="KW-1185">Reference proteome</keyword>
<accession>A0A3E1P6P4</accession>
<evidence type="ECO:0000313" key="1">
    <source>
        <dbReference type="EMBL" id="RFM35688.1"/>
    </source>
</evidence>
<dbReference type="InterPro" id="IPR025563">
    <property type="entry name" value="DUF4286"/>
</dbReference>
<name>A0A3E1P6P4_9BACT</name>
<proteinExistence type="predicted"/>
<gene>
    <name evidence="1" type="ORF">DXN04_09960</name>
</gene>
<dbReference type="RefSeq" id="WP_116853175.1">
    <property type="nucleotide sequence ID" value="NZ_QTJV01000002.1"/>
</dbReference>
<protein>
    <submittedName>
        <fullName evidence="1">DUF4286 family protein</fullName>
    </submittedName>
</protein>
<comment type="caution">
    <text evidence="1">The sequence shown here is derived from an EMBL/GenBank/DDBJ whole genome shotgun (WGS) entry which is preliminary data.</text>
</comment>
<sequence length="100" mass="11951">MIIFNITTLVSHPINDRWLQWMKEDQIPAIMNTGLFHDYRICRLLEQDEEDGLTYSVQFFTDTLENYQTYIDEYAPVLQKRAYDLFGSQFVAFRTVMQVV</sequence>
<organism evidence="1 2">
    <name type="scientific">Chitinophaga silvisoli</name>
    <dbReference type="NCBI Taxonomy" id="2291814"/>
    <lineage>
        <taxon>Bacteria</taxon>
        <taxon>Pseudomonadati</taxon>
        <taxon>Bacteroidota</taxon>
        <taxon>Chitinophagia</taxon>
        <taxon>Chitinophagales</taxon>
        <taxon>Chitinophagaceae</taxon>
        <taxon>Chitinophaga</taxon>
    </lineage>
</organism>
<dbReference type="Proteomes" id="UP000261174">
    <property type="component" value="Unassembled WGS sequence"/>
</dbReference>
<dbReference type="OrthoDB" id="1121837at2"/>